<proteinExistence type="predicted"/>
<evidence type="ECO:0000313" key="2">
    <source>
        <dbReference type="Proteomes" id="UP001165780"/>
    </source>
</evidence>
<evidence type="ECO:0000256" key="1">
    <source>
        <dbReference type="SAM" id="MobiDB-lite"/>
    </source>
</evidence>
<accession>A0A9V1GN50</accession>
<evidence type="ECO:0000313" key="3">
    <source>
        <dbReference type="RefSeq" id="XP_019325352.2"/>
    </source>
</evidence>
<keyword evidence="2" id="KW-1185">Reference proteome</keyword>
<dbReference type="GeneID" id="109279056"/>
<organism evidence="2 3">
    <name type="scientific">Panthera pardus</name>
    <name type="common">Leopard</name>
    <name type="synonym">Felis pardus</name>
    <dbReference type="NCBI Taxonomy" id="9691"/>
    <lineage>
        <taxon>Eukaryota</taxon>
        <taxon>Metazoa</taxon>
        <taxon>Chordata</taxon>
        <taxon>Craniata</taxon>
        <taxon>Vertebrata</taxon>
        <taxon>Euteleostomi</taxon>
        <taxon>Mammalia</taxon>
        <taxon>Eutheria</taxon>
        <taxon>Laurasiatheria</taxon>
        <taxon>Carnivora</taxon>
        <taxon>Feliformia</taxon>
        <taxon>Felidae</taxon>
        <taxon>Pantherinae</taxon>
        <taxon>Panthera</taxon>
    </lineage>
</organism>
<reference evidence="3" key="1">
    <citation type="submission" date="2025-08" db="UniProtKB">
        <authorList>
            <consortium name="RefSeq"/>
        </authorList>
    </citation>
    <scope>IDENTIFICATION</scope>
    <source>
        <tissue evidence="3">Whole blood</tissue>
    </source>
</reference>
<dbReference type="Proteomes" id="UP001165780">
    <property type="component" value="Unplaced"/>
</dbReference>
<name>A0A9V1GN50_PANPR</name>
<sequence>MPTPAITFGRMLGFLRFGPRSWGGDDSRQHPLTPPRVKLPSPPTPKQSQQRAERQLLALCWGLEGLIVVLVSQQAKTFPVLLFKLASFPHRTLPLSSGDRCDIPNRGRRIHQRQRSAGAAKWPGPSMAWKPLPCYTTVNKKLFLLLRNSCLVKHMVHLTDLSKAIEDNGHRGNMNAWFAGFKA</sequence>
<protein>
    <submittedName>
        <fullName evidence="3">Uncharacterized protein LOC109279056 isoform X4</fullName>
    </submittedName>
</protein>
<dbReference type="RefSeq" id="XP_019325352.2">
    <property type="nucleotide sequence ID" value="XM_019469807.2"/>
</dbReference>
<gene>
    <name evidence="3" type="primary">LOC109279056</name>
</gene>
<dbReference type="AlphaFoldDB" id="A0A9V1GN50"/>
<feature type="region of interest" description="Disordered" evidence="1">
    <location>
        <begin position="23"/>
        <end position="49"/>
    </location>
</feature>